<protein>
    <recommendedName>
        <fullName evidence="1">F-box protein At3g26010-like beta-propeller domain-containing protein</fullName>
    </recommendedName>
</protein>
<sequence length="199" mass="23392">MASCDGLICYRSRRTRHVEVLDKVVWNPMTQERKDDALLKWSALIQRPKHEPNSYSFVIYSSETGKWKTSLEVCYCKDELHENKHIYINGRFYWLTSNQNIITFEVDEELSGVITVPGSKWLDGDPCKPIWVLKHHINIDQFGEASRDQYIHRVRHFPEMNGDSIVVDAQTFYDEVVYLSIRGRLCSYDFKTGRLKILL</sequence>
<dbReference type="InterPro" id="IPR055290">
    <property type="entry name" value="At3g26010-like"/>
</dbReference>
<dbReference type="PANTHER" id="PTHR35546">
    <property type="entry name" value="F-BOX PROTEIN INTERACTION DOMAIN PROTEIN-RELATED"/>
    <property type="match status" value="1"/>
</dbReference>
<evidence type="ECO:0000313" key="2">
    <source>
        <dbReference type="EnsemblPlants" id="QL04p012747:mrna"/>
    </source>
</evidence>
<evidence type="ECO:0000259" key="1">
    <source>
        <dbReference type="Pfam" id="PF24750"/>
    </source>
</evidence>
<dbReference type="Proteomes" id="UP000594261">
    <property type="component" value="Chromosome 4"/>
</dbReference>
<keyword evidence="3" id="KW-1185">Reference proteome</keyword>
<dbReference type="PANTHER" id="PTHR35546:SF130">
    <property type="entry name" value="EXPRESSED PROTEIN"/>
    <property type="match status" value="1"/>
</dbReference>
<reference evidence="2" key="2">
    <citation type="submission" date="2021-01" db="UniProtKB">
        <authorList>
            <consortium name="EnsemblPlants"/>
        </authorList>
    </citation>
    <scope>IDENTIFICATION</scope>
</reference>
<proteinExistence type="predicted"/>
<reference evidence="2 3" key="1">
    <citation type="journal article" date="2016" name="G3 (Bethesda)">
        <title>First Draft Assembly and Annotation of the Genome of a California Endemic Oak Quercus lobata Nee (Fagaceae).</title>
        <authorList>
            <person name="Sork V.L."/>
            <person name="Fitz-Gibbon S.T."/>
            <person name="Puiu D."/>
            <person name="Crepeau M."/>
            <person name="Gugger P.F."/>
            <person name="Sherman R."/>
            <person name="Stevens K."/>
            <person name="Langley C.H."/>
            <person name="Pellegrini M."/>
            <person name="Salzberg S.L."/>
        </authorList>
    </citation>
    <scope>NUCLEOTIDE SEQUENCE [LARGE SCALE GENOMIC DNA]</scope>
    <source>
        <strain evidence="2 3">cv. SW786</strain>
    </source>
</reference>
<organism evidence="2 3">
    <name type="scientific">Quercus lobata</name>
    <name type="common">Valley oak</name>
    <dbReference type="NCBI Taxonomy" id="97700"/>
    <lineage>
        <taxon>Eukaryota</taxon>
        <taxon>Viridiplantae</taxon>
        <taxon>Streptophyta</taxon>
        <taxon>Embryophyta</taxon>
        <taxon>Tracheophyta</taxon>
        <taxon>Spermatophyta</taxon>
        <taxon>Magnoliopsida</taxon>
        <taxon>eudicotyledons</taxon>
        <taxon>Gunneridae</taxon>
        <taxon>Pentapetalae</taxon>
        <taxon>rosids</taxon>
        <taxon>fabids</taxon>
        <taxon>Fagales</taxon>
        <taxon>Fagaceae</taxon>
        <taxon>Quercus</taxon>
    </lineage>
</organism>
<dbReference type="InterPro" id="IPR056592">
    <property type="entry name" value="Beta-prop_At3g26010-like"/>
</dbReference>
<dbReference type="Pfam" id="PF24750">
    <property type="entry name" value="b-prop_At3g26010-like"/>
    <property type="match status" value="1"/>
</dbReference>
<name>A0A7N2LEN1_QUELO</name>
<feature type="domain" description="F-box protein At3g26010-like beta-propeller" evidence="1">
    <location>
        <begin position="48"/>
        <end position="100"/>
    </location>
</feature>
<evidence type="ECO:0000313" key="3">
    <source>
        <dbReference type="Proteomes" id="UP000594261"/>
    </source>
</evidence>
<dbReference type="InParanoid" id="A0A7N2LEN1"/>
<dbReference type="AlphaFoldDB" id="A0A7N2LEN1"/>
<dbReference type="EMBL" id="LRBV02000004">
    <property type="status" value="NOT_ANNOTATED_CDS"/>
    <property type="molecule type" value="Genomic_DNA"/>
</dbReference>
<dbReference type="EnsemblPlants" id="QL04p012747:mrna">
    <property type="protein sequence ID" value="QL04p012747:mrna"/>
    <property type="gene ID" value="QL04p012747"/>
</dbReference>
<dbReference type="Gramene" id="QL04p012747:mrna">
    <property type="protein sequence ID" value="QL04p012747:mrna"/>
    <property type="gene ID" value="QL04p012747"/>
</dbReference>
<accession>A0A7N2LEN1</accession>